<comment type="pathway">
    <text evidence="2">Lipid metabolism.</text>
</comment>
<evidence type="ECO:0000256" key="3">
    <source>
        <dbReference type="ARBA" id="ARBA00010008"/>
    </source>
</evidence>
<dbReference type="Proteomes" id="UP000238442">
    <property type="component" value="Chromosome"/>
</dbReference>
<dbReference type="PANTHER" id="PTHR13693">
    <property type="entry name" value="CLASS II AMINOTRANSFERASE/8-AMINO-7-OXONONANOATE SYNTHASE"/>
    <property type="match status" value="1"/>
</dbReference>
<feature type="domain" description="Aminotransferase class I/classII large" evidence="7">
    <location>
        <begin position="30"/>
        <end position="374"/>
    </location>
</feature>
<keyword evidence="4" id="KW-0808">Transferase</keyword>
<evidence type="ECO:0000256" key="6">
    <source>
        <dbReference type="RuleBase" id="RU003693"/>
    </source>
</evidence>
<evidence type="ECO:0000256" key="4">
    <source>
        <dbReference type="ARBA" id="ARBA00022679"/>
    </source>
</evidence>
<dbReference type="InterPro" id="IPR015421">
    <property type="entry name" value="PyrdxlP-dep_Trfase_major"/>
</dbReference>
<dbReference type="KEGG" id="aue:C5O00_06440"/>
<evidence type="ECO:0000256" key="1">
    <source>
        <dbReference type="ARBA" id="ARBA00001933"/>
    </source>
</evidence>
<gene>
    <name evidence="8" type="ORF">C5O00_06440</name>
</gene>
<dbReference type="RefSeq" id="WP_105215957.1">
    <property type="nucleotide sequence ID" value="NZ_CP027062.1"/>
</dbReference>
<dbReference type="GO" id="GO:0016740">
    <property type="term" value="F:transferase activity"/>
    <property type="evidence" value="ECO:0007669"/>
    <property type="project" value="UniProtKB-KW"/>
</dbReference>
<protein>
    <submittedName>
        <fullName evidence="8">8-amino-7-oxononanoate synthase</fullName>
    </submittedName>
</protein>
<name>A0A2S0HW31_9FLAO</name>
<dbReference type="InterPro" id="IPR050087">
    <property type="entry name" value="AON_synthase_class-II"/>
</dbReference>
<dbReference type="Gene3D" id="3.40.640.10">
    <property type="entry name" value="Type I PLP-dependent aspartate aminotransferase-like (Major domain)"/>
    <property type="match status" value="1"/>
</dbReference>
<reference evidence="8 9" key="1">
    <citation type="submission" date="2018-02" db="EMBL/GenBank/DDBJ databases">
        <title>Genomic analysis of the strain RR4-38 isolated from a seawater recirculating aquaculture system.</title>
        <authorList>
            <person name="Kim Y.-S."/>
            <person name="Jang Y.H."/>
            <person name="Kim K.-H."/>
        </authorList>
    </citation>
    <scope>NUCLEOTIDE SEQUENCE [LARGE SCALE GENOMIC DNA]</scope>
    <source>
        <strain evidence="8 9">RR4-38</strain>
    </source>
</reference>
<comment type="cofactor">
    <cofactor evidence="1 6">
        <name>pyridoxal 5'-phosphate</name>
        <dbReference type="ChEBI" id="CHEBI:597326"/>
    </cofactor>
</comment>
<evidence type="ECO:0000256" key="2">
    <source>
        <dbReference type="ARBA" id="ARBA00005189"/>
    </source>
</evidence>
<dbReference type="EMBL" id="CP027062">
    <property type="protein sequence ID" value="AVI50828.1"/>
    <property type="molecule type" value="Genomic_DNA"/>
</dbReference>
<keyword evidence="9" id="KW-1185">Reference proteome</keyword>
<dbReference type="GO" id="GO:0009102">
    <property type="term" value="P:biotin biosynthetic process"/>
    <property type="evidence" value="ECO:0007669"/>
    <property type="project" value="TreeGrafter"/>
</dbReference>
<dbReference type="Pfam" id="PF00155">
    <property type="entry name" value="Aminotran_1_2"/>
    <property type="match status" value="1"/>
</dbReference>
<dbReference type="AlphaFoldDB" id="A0A2S0HW31"/>
<evidence type="ECO:0000313" key="9">
    <source>
        <dbReference type="Proteomes" id="UP000238442"/>
    </source>
</evidence>
<accession>A0A2S0HW31</accession>
<dbReference type="InterPro" id="IPR015422">
    <property type="entry name" value="PyrdxlP-dep_Trfase_small"/>
</dbReference>
<comment type="similarity">
    <text evidence="3">Belongs to the class-II pyridoxal-phosphate-dependent aminotransferase family. BioF subfamily.</text>
</comment>
<sequence>MDKLPEKLLKKLQKREEGNALRQLNITHGLTDFSSNDYLGFASSKSISDRAYELLNEYGEHLNGSTGSRLLTGNSRLIETAERSIAKIHDSPSALIFNSGYAANLGVISCIPQRGDVILYDELVHASIREGIVLSHAKVTKFAHNDLQDLEQKLNLITREPQRECYVITESVFSMDGDIPDLQALVTLCKNYNCRLILDEAHAIGLTQKGLVVSEGLTNQVFARVVTFGKALGCHGAVVLGSEDLRAYLVNYARSFIYSTALSPHSVATIKAAYEHLDSEIGLENIQKLNSNIAILRSYIEKYNISKQFLPSDSAVQAMLIPGNEKVKAISERLYKDGFDVRPIMSPTVPPTKERLRICLHSFNTEAEIESLIKLLAQITL</sequence>
<organism evidence="8 9">
    <name type="scientific">Pukyongia salina</name>
    <dbReference type="NCBI Taxonomy" id="2094025"/>
    <lineage>
        <taxon>Bacteria</taxon>
        <taxon>Pseudomonadati</taxon>
        <taxon>Bacteroidota</taxon>
        <taxon>Flavobacteriia</taxon>
        <taxon>Flavobacteriales</taxon>
        <taxon>Flavobacteriaceae</taxon>
        <taxon>Pukyongia</taxon>
    </lineage>
</organism>
<dbReference type="SUPFAM" id="SSF53383">
    <property type="entry name" value="PLP-dependent transferases"/>
    <property type="match status" value="1"/>
</dbReference>
<dbReference type="PANTHER" id="PTHR13693:SF77">
    <property type="entry name" value="8-AMINO-7-OXONONANOATE SYNTHASE"/>
    <property type="match status" value="1"/>
</dbReference>
<dbReference type="PROSITE" id="PS00599">
    <property type="entry name" value="AA_TRANSFER_CLASS_2"/>
    <property type="match status" value="1"/>
</dbReference>
<dbReference type="InterPro" id="IPR001917">
    <property type="entry name" value="Aminotrans_II_pyridoxalP_BS"/>
</dbReference>
<dbReference type="InterPro" id="IPR015424">
    <property type="entry name" value="PyrdxlP-dep_Trfase"/>
</dbReference>
<evidence type="ECO:0000313" key="8">
    <source>
        <dbReference type="EMBL" id="AVI50828.1"/>
    </source>
</evidence>
<dbReference type="GO" id="GO:0030170">
    <property type="term" value="F:pyridoxal phosphate binding"/>
    <property type="evidence" value="ECO:0007669"/>
    <property type="project" value="InterPro"/>
</dbReference>
<evidence type="ECO:0000259" key="7">
    <source>
        <dbReference type="Pfam" id="PF00155"/>
    </source>
</evidence>
<evidence type="ECO:0000256" key="5">
    <source>
        <dbReference type="ARBA" id="ARBA00022898"/>
    </source>
</evidence>
<proteinExistence type="inferred from homology"/>
<dbReference type="Gene3D" id="3.90.1150.10">
    <property type="entry name" value="Aspartate Aminotransferase, domain 1"/>
    <property type="match status" value="1"/>
</dbReference>
<dbReference type="OrthoDB" id="9807157at2"/>
<dbReference type="InterPro" id="IPR004839">
    <property type="entry name" value="Aminotransferase_I/II_large"/>
</dbReference>
<keyword evidence="5 6" id="KW-0663">Pyridoxal phosphate</keyword>